<gene>
    <name evidence="7" type="ORF">GEV02_13390</name>
</gene>
<comment type="caution">
    <text evidence="7">The sequence shown here is derived from an EMBL/GenBank/DDBJ whole genome shotgun (WGS) entry which is preliminary data.</text>
</comment>
<proteinExistence type="predicted"/>
<dbReference type="InterPro" id="IPR000182">
    <property type="entry name" value="GNAT_dom"/>
</dbReference>
<comment type="catalytic activity">
    <reaction evidence="5">
        <text>glycyl-tRNA(Gly) + acetyl-CoA = N-acetylglycyl-tRNA(Gly) + CoA + H(+)</text>
        <dbReference type="Rhea" id="RHEA:81867"/>
        <dbReference type="Rhea" id="RHEA-COMP:9683"/>
        <dbReference type="Rhea" id="RHEA-COMP:19766"/>
        <dbReference type="ChEBI" id="CHEBI:15378"/>
        <dbReference type="ChEBI" id="CHEBI:57287"/>
        <dbReference type="ChEBI" id="CHEBI:57288"/>
        <dbReference type="ChEBI" id="CHEBI:78522"/>
        <dbReference type="ChEBI" id="CHEBI:232036"/>
    </reaction>
</comment>
<dbReference type="PANTHER" id="PTHR36449:SF1">
    <property type="entry name" value="ACETYLTRANSFERASE"/>
    <property type="match status" value="1"/>
</dbReference>
<sequence>MRLKTPPLPLVSNAPDMLLSDEGYSALIPIDQITSEAEAFIPAFTCGTISLDSFLKESALDMHRDYLSRTSLLFHEAFDGLVGYVTLANDSIPLTVVEISHMALNYNCTLPTFPAVKICRLAVNARLQNQQIGRRILDLVTGAIVDSATAARFLITDAIDQPRVVKFYEDYGFTRSIWAADKHGKDRKHKGVATVKMIKDIYGEE</sequence>
<keyword evidence="1" id="KW-0678">Repressor</keyword>
<protein>
    <submittedName>
        <fullName evidence="7">GNAT family N-acetyltransferase</fullName>
    </submittedName>
</protein>
<evidence type="ECO:0000256" key="4">
    <source>
        <dbReference type="ARBA" id="ARBA00023315"/>
    </source>
</evidence>
<evidence type="ECO:0000256" key="2">
    <source>
        <dbReference type="ARBA" id="ARBA00022649"/>
    </source>
</evidence>
<evidence type="ECO:0000313" key="8">
    <source>
        <dbReference type="Proteomes" id="UP000440498"/>
    </source>
</evidence>
<reference evidence="7 8" key="1">
    <citation type="submission" date="2019-10" db="EMBL/GenBank/DDBJ databases">
        <title>Two novel species isolated from a subtropical stream in China.</title>
        <authorList>
            <person name="Lu H."/>
        </authorList>
    </citation>
    <scope>NUCLEOTIDE SEQUENCE [LARGE SCALE GENOMIC DNA]</scope>
    <source>
        <strain evidence="7 8">FT29W</strain>
    </source>
</reference>
<feature type="domain" description="N-acetyltransferase" evidence="6">
    <location>
        <begin position="109"/>
        <end position="199"/>
    </location>
</feature>
<dbReference type="PANTHER" id="PTHR36449">
    <property type="entry name" value="ACETYLTRANSFERASE-RELATED"/>
    <property type="match status" value="1"/>
</dbReference>
<dbReference type="AlphaFoldDB" id="A0A6A7N2B6"/>
<name>A0A6A7N2B6_9BURK</name>
<dbReference type="Pfam" id="PF13673">
    <property type="entry name" value="Acetyltransf_10"/>
    <property type="match status" value="1"/>
</dbReference>
<accession>A0A6A7N2B6</accession>
<keyword evidence="8" id="KW-1185">Reference proteome</keyword>
<dbReference type="RefSeq" id="WP_152838424.1">
    <property type="nucleotide sequence ID" value="NZ_WHUG01000004.1"/>
</dbReference>
<evidence type="ECO:0000256" key="5">
    <source>
        <dbReference type="ARBA" id="ARBA00049880"/>
    </source>
</evidence>
<organism evidence="7 8">
    <name type="scientific">Rugamonas aquatica</name>
    <dbReference type="NCBI Taxonomy" id="2743357"/>
    <lineage>
        <taxon>Bacteria</taxon>
        <taxon>Pseudomonadati</taxon>
        <taxon>Pseudomonadota</taxon>
        <taxon>Betaproteobacteria</taxon>
        <taxon>Burkholderiales</taxon>
        <taxon>Oxalobacteraceae</taxon>
        <taxon>Telluria group</taxon>
        <taxon>Rugamonas</taxon>
    </lineage>
</organism>
<dbReference type="SUPFAM" id="SSF55729">
    <property type="entry name" value="Acyl-CoA N-acyltransferases (Nat)"/>
    <property type="match status" value="1"/>
</dbReference>
<evidence type="ECO:0000256" key="1">
    <source>
        <dbReference type="ARBA" id="ARBA00022491"/>
    </source>
</evidence>
<evidence type="ECO:0000259" key="6">
    <source>
        <dbReference type="Pfam" id="PF13673"/>
    </source>
</evidence>
<dbReference type="EMBL" id="WHUG01000004">
    <property type="protein sequence ID" value="MQA39145.1"/>
    <property type="molecule type" value="Genomic_DNA"/>
</dbReference>
<dbReference type="Gene3D" id="3.40.630.30">
    <property type="match status" value="1"/>
</dbReference>
<evidence type="ECO:0000256" key="3">
    <source>
        <dbReference type="ARBA" id="ARBA00022679"/>
    </source>
</evidence>
<dbReference type="Proteomes" id="UP000440498">
    <property type="component" value="Unassembled WGS sequence"/>
</dbReference>
<dbReference type="GO" id="GO:0016747">
    <property type="term" value="F:acyltransferase activity, transferring groups other than amino-acyl groups"/>
    <property type="evidence" value="ECO:0007669"/>
    <property type="project" value="InterPro"/>
</dbReference>
<keyword evidence="2" id="KW-1277">Toxin-antitoxin system</keyword>
<dbReference type="InterPro" id="IPR016181">
    <property type="entry name" value="Acyl_CoA_acyltransferase"/>
</dbReference>
<evidence type="ECO:0000313" key="7">
    <source>
        <dbReference type="EMBL" id="MQA39145.1"/>
    </source>
</evidence>
<keyword evidence="4" id="KW-0012">Acyltransferase</keyword>
<keyword evidence="3 7" id="KW-0808">Transferase</keyword>